<evidence type="ECO:0000313" key="3">
    <source>
        <dbReference type="Proteomes" id="UP000534388"/>
    </source>
</evidence>
<feature type="region of interest" description="Disordered" evidence="1">
    <location>
        <begin position="185"/>
        <end position="233"/>
    </location>
</feature>
<dbReference type="Pfam" id="PF12118">
    <property type="entry name" value="SprA-related"/>
    <property type="match status" value="1"/>
</dbReference>
<protein>
    <submittedName>
        <fullName evidence="2">Catalase</fullName>
    </submittedName>
</protein>
<evidence type="ECO:0000256" key="1">
    <source>
        <dbReference type="SAM" id="MobiDB-lite"/>
    </source>
</evidence>
<proteinExistence type="predicted"/>
<dbReference type="Proteomes" id="UP000534388">
    <property type="component" value="Unassembled WGS sequence"/>
</dbReference>
<organism evidence="2 3">
    <name type="scientific">Rugamonas brunnea</name>
    <dbReference type="NCBI Taxonomy" id="2758569"/>
    <lineage>
        <taxon>Bacteria</taxon>
        <taxon>Pseudomonadati</taxon>
        <taxon>Pseudomonadota</taxon>
        <taxon>Betaproteobacteria</taxon>
        <taxon>Burkholderiales</taxon>
        <taxon>Oxalobacteraceae</taxon>
        <taxon>Telluria group</taxon>
        <taxon>Rugamonas</taxon>
    </lineage>
</organism>
<feature type="region of interest" description="Disordered" evidence="1">
    <location>
        <begin position="1"/>
        <end position="74"/>
    </location>
</feature>
<keyword evidence="3" id="KW-1185">Reference proteome</keyword>
<dbReference type="AlphaFoldDB" id="A0A7W2ENP1"/>
<comment type="caution">
    <text evidence="2">The sequence shown here is derived from an EMBL/GenBank/DDBJ whole genome shotgun (WGS) entry which is preliminary data.</text>
</comment>
<dbReference type="EMBL" id="JACEZT010000001">
    <property type="protein sequence ID" value="MBA5635659.1"/>
    <property type="molecule type" value="Genomic_DNA"/>
</dbReference>
<accession>A0A7W2ENP1</accession>
<feature type="compositionally biased region" description="Low complexity" evidence="1">
    <location>
        <begin position="47"/>
        <end position="74"/>
    </location>
</feature>
<name>A0A7W2ENP1_9BURK</name>
<reference evidence="2 3" key="1">
    <citation type="submission" date="2020-07" db="EMBL/GenBank/DDBJ databases">
        <title>Novel species isolated from subtropical streams in China.</title>
        <authorList>
            <person name="Lu H."/>
        </authorList>
    </citation>
    <scope>NUCLEOTIDE SEQUENCE [LARGE SCALE GENOMIC DNA]</scope>
    <source>
        <strain evidence="2 3">LX20W</strain>
    </source>
</reference>
<gene>
    <name evidence="2" type="ORF">H3H37_01105</name>
</gene>
<evidence type="ECO:0000313" key="2">
    <source>
        <dbReference type="EMBL" id="MBA5635659.1"/>
    </source>
</evidence>
<dbReference type="RefSeq" id="WP_182159199.1">
    <property type="nucleotide sequence ID" value="NZ_JACEZT010000001.1"/>
</dbReference>
<feature type="compositionally biased region" description="Low complexity" evidence="1">
    <location>
        <begin position="1"/>
        <end position="34"/>
    </location>
</feature>
<sequence>MSTAAIPASASAPPQVRLPAAPGASGEAAAGTPANGSVRAGGNGDRAPTGSAPAAPASSASSSASTTASSSSTTLTPQALALIDRLKTRDTEVRQHEQAHLAAAGGLAVSGAAYTYQRGPNGVDYAIGGEVHIDTSPGRTPEETITRARTIQAAALAPADPSGPDRAVAAQAQQMEQQARAELAVEATQQAASADRPAPGAQVAPLQQPPSAESVRRAYETSPMAQPRLDIVA</sequence>
<dbReference type="InterPro" id="IPR021973">
    <property type="entry name" value="SprA-related"/>
</dbReference>